<keyword evidence="3" id="KW-0804">Transcription</keyword>
<dbReference type="GO" id="GO:0003700">
    <property type="term" value="F:DNA-binding transcription factor activity"/>
    <property type="evidence" value="ECO:0007669"/>
    <property type="project" value="InterPro"/>
</dbReference>
<dbReference type="InterPro" id="IPR000281">
    <property type="entry name" value="HTH_RpiR"/>
</dbReference>
<dbReference type="Gene3D" id="1.10.10.10">
    <property type="entry name" value="Winged helix-like DNA-binding domain superfamily/Winged helix DNA-binding domain"/>
    <property type="match status" value="1"/>
</dbReference>
<keyword evidence="2" id="KW-0238">DNA-binding</keyword>
<dbReference type="GO" id="GO:1901135">
    <property type="term" value="P:carbohydrate derivative metabolic process"/>
    <property type="evidence" value="ECO:0007669"/>
    <property type="project" value="InterPro"/>
</dbReference>
<dbReference type="PROSITE" id="PS51071">
    <property type="entry name" value="HTH_RPIR"/>
    <property type="match status" value="1"/>
</dbReference>
<dbReference type="InterPro" id="IPR009057">
    <property type="entry name" value="Homeodomain-like_sf"/>
</dbReference>
<dbReference type="SUPFAM" id="SSF53697">
    <property type="entry name" value="SIS domain"/>
    <property type="match status" value="1"/>
</dbReference>
<comment type="caution">
    <text evidence="6">The sequence shown here is derived from an EMBL/GenBank/DDBJ whole genome shotgun (WGS) entry which is preliminary data.</text>
</comment>
<dbReference type="InterPro" id="IPR035472">
    <property type="entry name" value="RpiR-like_SIS"/>
</dbReference>
<accession>A0A917Q499</accession>
<proteinExistence type="predicted"/>
<dbReference type="InterPro" id="IPR036388">
    <property type="entry name" value="WH-like_DNA-bd_sf"/>
</dbReference>
<keyword evidence="7" id="KW-1185">Reference proteome</keyword>
<dbReference type="Pfam" id="PF01380">
    <property type="entry name" value="SIS"/>
    <property type="match status" value="1"/>
</dbReference>
<evidence type="ECO:0000313" key="7">
    <source>
        <dbReference type="Proteomes" id="UP000600449"/>
    </source>
</evidence>
<sequence length="297" mass="31271">MSSLSPVLSLILQHRAAMTASQGRLADWILANPMLAATMGIEELAEASGVSIATVNRFVKTLGLNGYAEFRTRSLDAFRRTIAPVEKLRERKGGGADPAAVFADGYASAEANLAFARDLLNSEACALAADVVARARTVAIVGLGISAALAQFTAEHLAQFAPAQVVLTGFGGPARMVPRAMRLEPQDAAIVITLPRYSATTVRLTRSLNERDVPVVGITDAPSSPIVPFCRAVLFGGASHPVLFASSVGIVAAIEALAAVLTLRTQTAADAARLTEQIYPFLFEEGEPGGSRPEDEW</sequence>
<dbReference type="InterPro" id="IPR047640">
    <property type="entry name" value="RpiR-like"/>
</dbReference>
<protein>
    <submittedName>
        <fullName evidence="6">Transcriptional regulator</fullName>
    </submittedName>
</protein>
<evidence type="ECO:0000259" key="4">
    <source>
        <dbReference type="PROSITE" id="PS51071"/>
    </source>
</evidence>
<dbReference type="Proteomes" id="UP000600449">
    <property type="component" value="Unassembled WGS sequence"/>
</dbReference>
<dbReference type="AlphaFoldDB" id="A0A917Q499"/>
<keyword evidence="1" id="KW-0805">Transcription regulation</keyword>
<dbReference type="InterPro" id="IPR046348">
    <property type="entry name" value="SIS_dom_sf"/>
</dbReference>
<dbReference type="SUPFAM" id="SSF46689">
    <property type="entry name" value="Homeodomain-like"/>
    <property type="match status" value="1"/>
</dbReference>
<dbReference type="PROSITE" id="PS51464">
    <property type="entry name" value="SIS"/>
    <property type="match status" value="1"/>
</dbReference>
<evidence type="ECO:0000256" key="2">
    <source>
        <dbReference type="ARBA" id="ARBA00023125"/>
    </source>
</evidence>
<dbReference type="Pfam" id="PF01418">
    <property type="entry name" value="HTH_6"/>
    <property type="match status" value="1"/>
</dbReference>
<feature type="domain" description="HTH rpiR-type" evidence="4">
    <location>
        <begin position="5"/>
        <end position="81"/>
    </location>
</feature>
<dbReference type="PROSITE" id="PS00356">
    <property type="entry name" value="HTH_LACI_1"/>
    <property type="match status" value="1"/>
</dbReference>
<dbReference type="Gene3D" id="3.40.50.10490">
    <property type="entry name" value="Glucose-6-phosphate isomerase like protein, domain 1"/>
    <property type="match status" value="1"/>
</dbReference>
<dbReference type="InterPro" id="IPR001347">
    <property type="entry name" value="SIS_dom"/>
</dbReference>
<evidence type="ECO:0000313" key="6">
    <source>
        <dbReference type="EMBL" id="GGK20645.1"/>
    </source>
</evidence>
<organism evidence="6 7">
    <name type="scientific">Salinarimonas ramus</name>
    <dbReference type="NCBI Taxonomy" id="690164"/>
    <lineage>
        <taxon>Bacteria</taxon>
        <taxon>Pseudomonadati</taxon>
        <taxon>Pseudomonadota</taxon>
        <taxon>Alphaproteobacteria</taxon>
        <taxon>Hyphomicrobiales</taxon>
        <taxon>Salinarimonadaceae</taxon>
        <taxon>Salinarimonas</taxon>
    </lineage>
</organism>
<evidence type="ECO:0000256" key="1">
    <source>
        <dbReference type="ARBA" id="ARBA00023015"/>
    </source>
</evidence>
<dbReference type="PANTHER" id="PTHR30514:SF18">
    <property type="entry name" value="RPIR-FAMILY TRANSCRIPTIONAL REGULATOR"/>
    <property type="match status" value="1"/>
</dbReference>
<gene>
    <name evidence="6" type="ORF">GCM10011322_04180</name>
</gene>
<dbReference type="GO" id="GO:0003677">
    <property type="term" value="F:DNA binding"/>
    <property type="evidence" value="ECO:0007669"/>
    <property type="project" value="UniProtKB-KW"/>
</dbReference>
<dbReference type="PANTHER" id="PTHR30514">
    <property type="entry name" value="GLUCOKINASE"/>
    <property type="match status" value="1"/>
</dbReference>
<feature type="domain" description="SIS" evidence="5">
    <location>
        <begin position="128"/>
        <end position="267"/>
    </location>
</feature>
<dbReference type="GO" id="GO:0097367">
    <property type="term" value="F:carbohydrate derivative binding"/>
    <property type="evidence" value="ECO:0007669"/>
    <property type="project" value="InterPro"/>
</dbReference>
<dbReference type="CDD" id="cd05013">
    <property type="entry name" value="SIS_RpiR"/>
    <property type="match status" value="1"/>
</dbReference>
<dbReference type="RefSeq" id="WP_188908989.1">
    <property type="nucleotide sequence ID" value="NZ_BMMF01000001.1"/>
</dbReference>
<evidence type="ECO:0000256" key="3">
    <source>
        <dbReference type="ARBA" id="ARBA00023163"/>
    </source>
</evidence>
<name>A0A917Q499_9HYPH</name>
<dbReference type="EMBL" id="BMMF01000001">
    <property type="protein sequence ID" value="GGK20645.1"/>
    <property type="molecule type" value="Genomic_DNA"/>
</dbReference>
<evidence type="ECO:0000259" key="5">
    <source>
        <dbReference type="PROSITE" id="PS51464"/>
    </source>
</evidence>
<reference evidence="6 7" key="1">
    <citation type="journal article" date="2014" name="Int. J. Syst. Evol. Microbiol.">
        <title>Complete genome sequence of Corynebacterium casei LMG S-19264T (=DSM 44701T), isolated from a smear-ripened cheese.</title>
        <authorList>
            <consortium name="US DOE Joint Genome Institute (JGI-PGF)"/>
            <person name="Walter F."/>
            <person name="Albersmeier A."/>
            <person name="Kalinowski J."/>
            <person name="Ruckert C."/>
        </authorList>
    </citation>
    <scope>NUCLEOTIDE SEQUENCE [LARGE SCALE GENOMIC DNA]</scope>
    <source>
        <strain evidence="6 7">CGMCC 1.9161</strain>
    </source>
</reference>